<dbReference type="EMBL" id="VKKY01000002">
    <property type="protein sequence ID" value="KAA3438443.1"/>
    <property type="molecule type" value="Genomic_DNA"/>
</dbReference>
<evidence type="ECO:0000313" key="1">
    <source>
        <dbReference type="EMBL" id="KAA3438443.1"/>
    </source>
</evidence>
<keyword evidence="2" id="KW-1185">Reference proteome</keyword>
<dbReference type="AlphaFoldDB" id="A0A5B6TPU6"/>
<sequence length="103" mass="11867">MNELFKLISAEKLEKCLINTSSRGALSMEAEEWELSILQSEANPAVPQGMQVALVMSEERYQQMIHDYSLNKVCKINLPIHIHYFTQVEEAIDWLEHESTMPS</sequence>
<organism evidence="1 2">
    <name type="scientific">Rufibacter hautae</name>
    <dbReference type="NCBI Taxonomy" id="2595005"/>
    <lineage>
        <taxon>Bacteria</taxon>
        <taxon>Pseudomonadati</taxon>
        <taxon>Bacteroidota</taxon>
        <taxon>Cytophagia</taxon>
        <taxon>Cytophagales</taxon>
        <taxon>Hymenobacteraceae</taxon>
        <taxon>Rufibacter</taxon>
    </lineage>
</organism>
<proteinExistence type="predicted"/>
<reference evidence="1 2" key="1">
    <citation type="submission" date="2019-07" db="EMBL/GenBank/DDBJ databases">
        <title>Rufibacter sp. nov., isolated from lake sediment.</title>
        <authorList>
            <person name="Qu J.-H."/>
        </authorList>
    </citation>
    <scope>NUCLEOTIDE SEQUENCE [LARGE SCALE GENOMIC DNA]</scope>
    <source>
        <strain evidence="1 2">NBS58-1</strain>
    </source>
</reference>
<protein>
    <recommendedName>
        <fullName evidence="3">STAS/SEC14 domain-containing protein</fullName>
    </recommendedName>
</protein>
<gene>
    <name evidence="1" type="ORF">FOA19_14505</name>
</gene>
<dbReference type="RefSeq" id="WP_149091501.1">
    <property type="nucleotide sequence ID" value="NZ_VKKY01000002.1"/>
</dbReference>
<dbReference type="Proteomes" id="UP000324133">
    <property type="component" value="Unassembled WGS sequence"/>
</dbReference>
<evidence type="ECO:0008006" key="3">
    <source>
        <dbReference type="Google" id="ProtNLM"/>
    </source>
</evidence>
<dbReference type="OrthoDB" id="851057at2"/>
<evidence type="ECO:0000313" key="2">
    <source>
        <dbReference type="Proteomes" id="UP000324133"/>
    </source>
</evidence>
<comment type="caution">
    <text evidence="1">The sequence shown here is derived from an EMBL/GenBank/DDBJ whole genome shotgun (WGS) entry which is preliminary data.</text>
</comment>
<accession>A0A5B6TPU6</accession>
<name>A0A5B6TPU6_9BACT</name>